<evidence type="ECO:0000313" key="1">
    <source>
        <dbReference type="EMBL" id="MBX56622.1"/>
    </source>
</evidence>
<proteinExistence type="predicted"/>
<sequence>MVQNLMNCKLSVRRKNK</sequence>
<protein>
    <submittedName>
        <fullName evidence="1">Uncharacterized protein</fullName>
    </submittedName>
</protein>
<reference evidence="1" key="1">
    <citation type="submission" date="2018-02" db="EMBL/GenBank/DDBJ databases">
        <title>Rhizophora mucronata_Transcriptome.</title>
        <authorList>
            <person name="Meera S.P."/>
            <person name="Sreeshan A."/>
            <person name="Augustine A."/>
        </authorList>
    </citation>
    <scope>NUCLEOTIDE SEQUENCE</scope>
    <source>
        <tissue evidence="1">Leaf</tissue>
    </source>
</reference>
<dbReference type="EMBL" id="GGEC01076138">
    <property type="protein sequence ID" value="MBX56622.1"/>
    <property type="molecule type" value="Transcribed_RNA"/>
</dbReference>
<accession>A0A2P2PPE1</accession>
<dbReference type="AlphaFoldDB" id="A0A2P2PPE1"/>
<organism evidence="1">
    <name type="scientific">Rhizophora mucronata</name>
    <name type="common">Asiatic mangrove</name>
    <dbReference type="NCBI Taxonomy" id="61149"/>
    <lineage>
        <taxon>Eukaryota</taxon>
        <taxon>Viridiplantae</taxon>
        <taxon>Streptophyta</taxon>
        <taxon>Embryophyta</taxon>
        <taxon>Tracheophyta</taxon>
        <taxon>Spermatophyta</taxon>
        <taxon>Magnoliopsida</taxon>
        <taxon>eudicotyledons</taxon>
        <taxon>Gunneridae</taxon>
        <taxon>Pentapetalae</taxon>
        <taxon>rosids</taxon>
        <taxon>fabids</taxon>
        <taxon>Malpighiales</taxon>
        <taxon>Rhizophoraceae</taxon>
        <taxon>Rhizophora</taxon>
    </lineage>
</organism>
<name>A0A2P2PPE1_RHIMU</name>